<dbReference type="AlphaFoldDB" id="A0A0K1E5V8"/>
<accession>A0A0K1E5V8</accession>
<feature type="region of interest" description="Disordered" evidence="7">
    <location>
        <begin position="1"/>
        <end position="51"/>
    </location>
</feature>
<keyword evidence="3 6" id="KW-0285">Flavoprotein</keyword>
<dbReference type="Gene3D" id="1.10.8.870">
    <property type="entry name" value="Alpha-glycerophosphate oxidase, cap domain"/>
    <property type="match status" value="1"/>
</dbReference>
<dbReference type="Pfam" id="PF01266">
    <property type="entry name" value="DAO"/>
    <property type="match status" value="1"/>
</dbReference>
<dbReference type="InterPro" id="IPR000447">
    <property type="entry name" value="G3P_DH_FAD-dep"/>
</dbReference>
<feature type="compositionally biased region" description="Low complexity" evidence="7">
    <location>
        <begin position="18"/>
        <end position="39"/>
    </location>
</feature>
<dbReference type="PROSITE" id="PS00977">
    <property type="entry name" value="FAD_G3PDH_1"/>
    <property type="match status" value="1"/>
</dbReference>
<evidence type="ECO:0000259" key="9">
    <source>
        <dbReference type="Pfam" id="PF16901"/>
    </source>
</evidence>
<comment type="similarity">
    <text evidence="2 6">Belongs to the FAD-dependent glycerol-3-phosphate dehydrogenase family.</text>
</comment>
<dbReference type="Gene3D" id="3.30.9.10">
    <property type="entry name" value="D-Amino Acid Oxidase, subunit A, domain 2"/>
    <property type="match status" value="1"/>
</dbReference>
<sequence length="636" mass="68844">MLYGPIVSKQQESPDWTPAPADWGGTAPPGAPGDDASGDQTSHVQSPAVRLRRDDTDVDVVVIGGGVNGVGVARDASQRGLRVALFERNDLAFGASGNSSGMIHGGPRYLTHDPHVTETSCRDSGHIQAIAPHLLFRIPFLVPVERSAKARVMFTLMDAFFEAYDRYQPFKRGKPHARLSADELRQLEPGLAGDLLGGFSFDEWGIDGARLCVANAVDAMERGAKVFVGCTVEQIERREDTGAVQAVRYRDRRGGGVGRLRTSVVINATGAWSSLTAATSGLPPTASLVRPGKGIHIVYDRRLTSYAIMGRTIDGRQIFICPWENVSVIGTTDDDFYGDLDGVRATSEEVRYLVQGIARVFPEVRRARAIGTYAGVRPTIHAYGPSEDQLSREHEIIDHAVHGAPGLFSMIGGKLASYRLFAEEMTDILSKHFGLGAPCATHLTPLPGGDATVDPFKLAERLEIDAVAARRLVYRHGARALRIEERVKARPREAVSVCPCEPVTEAEVRYTVRHELARTVGDVSRRTRLGLGACGGMRCAARCGQIVASELGLSPREGLRQAVEFLERQALTRVVALGPEQARQEALTIASVRSELGLVRDEDLEAAPAWRSIARLAEQEPGAHAVNPGEILCPDP</sequence>
<dbReference type="GO" id="GO:0004368">
    <property type="term" value="F:glycerol-3-phosphate dehydrogenase (quinone) activity"/>
    <property type="evidence" value="ECO:0007669"/>
    <property type="project" value="UniProtKB-EC"/>
</dbReference>
<gene>
    <name evidence="10" type="ORF">CMC5_003480</name>
</gene>
<keyword evidence="4" id="KW-0274">FAD</keyword>
<dbReference type="InterPro" id="IPR031656">
    <property type="entry name" value="DAO_C"/>
</dbReference>
<dbReference type="PANTHER" id="PTHR11985">
    <property type="entry name" value="GLYCEROL-3-PHOSPHATE DEHYDROGENASE"/>
    <property type="match status" value="1"/>
</dbReference>
<dbReference type="SUPFAM" id="SSF51905">
    <property type="entry name" value="FAD/NAD(P)-binding domain"/>
    <property type="match status" value="1"/>
</dbReference>
<evidence type="ECO:0000313" key="10">
    <source>
        <dbReference type="EMBL" id="AKT36234.1"/>
    </source>
</evidence>
<dbReference type="PATRIC" id="fig|52.7.peg.373"/>
<evidence type="ECO:0000313" key="11">
    <source>
        <dbReference type="Proteomes" id="UP000067626"/>
    </source>
</evidence>
<dbReference type="InterPro" id="IPR006076">
    <property type="entry name" value="FAD-dep_OxRdtase"/>
</dbReference>
<dbReference type="Proteomes" id="UP000067626">
    <property type="component" value="Chromosome"/>
</dbReference>
<name>A0A0K1E5V8_CHOCO</name>
<dbReference type="SUPFAM" id="SSF54373">
    <property type="entry name" value="FAD-linked reductases, C-terminal domain"/>
    <property type="match status" value="1"/>
</dbReference>
<proteinExistence type="inferred from homology"/>
<dbReference type="STRING" id="52.CMC5_003480"/>
<reference evidence="10 11" key="1">
    <citation type="submission" date="2015-07" db="EMBL/GenBank/DDBJ databases">
        <title>Genome analysis of myxobacterium Chondromyces crocatus Cm c5 reveals a high potential for natural compound synthesis and the genetic basis for the loss of fruiting body formation.</title>
        <authorList>
            <person name="Zaburannyi N."/>
            <person name="Bunk B."/>
            <person name="Maier J."/>
            <person name="Overmann J."/>
            <person name="Mueller R."/>
        </authorList>
    </citation>
    <scope>NUCLEOTIDE SEQUENCE [LARGE SCALE GENOMIC DNA]</scope>
    <source>
        <strain evidence="10 11">Cm c5</strain>
    </source>
</reference>
<feature type="domain" description="FAD dependent oxidoreductase" evidence="8">
    <location>
        <begin position="59"/>
        <end position="418"/>
    </location>
</feature>
<dbReference type="PRINTS" id="PR01001">
    <property type="entry name" value="FADG3PDH"/>
</dbReference>
<comment type="cofactor">
    <cofactor evidence="1 6">
        <name>FAD</name>
        <dbReference type="ChEBI" id="CHEBI:57692"/>
    </cofactor>
</comment>
<dbReference type="EC" id="1.1.5.3" evidence="6"/>
<dbReference type="PROSITE" id="PS00978">
    <property type="entry name" value="FAD_G3PDH_2"/>
    <property type="match status" value="1"/>
</dbReference>
<feature type="domain" description="Alpha-glycerophosphate oxidase C-terminal" evidence="9">
    <location>
        <begin position="439"/>
        <end position="555"/>
    </location>
</feature>
<evidence type="ECO:0000256" key="7">
    <source>
        <dbReference type="SAM" id="MobiDB-lite"/>
    </source>
</evidence>
<dbReference type="InterPro" id="IPR038299">
    <property type="entry name" value="DAO_C_sf"/>
</dbReference>
<dbReference type="GO" id="GO:0006072">
    <property type="term" value="P:glycerol-3-phosphate metabolic process"/>
    <property type="evidence" value="ECO:0007669"/>
    <property type="project" value="UniProtKB-UniRule"/>
</dbReference>
<dbReference type="Gene3D" id="3.50.50.60">
    <property type="entry name" value="FAD/NAD(P)-binding domain"/>
    <property type="match status" value="1"/>
</dbReference>
<dbReference type="CDD" id="cd19946">
    <property type="entry name" value="GlpA-like_Fer2_BFD-like"/>
    <property type="match status" value="1"/>
</dbReference>
<evidence type="ECO:0000256" key="5">
    <source>
        <dbReference type="ARBA" id="ARBA00023002"/>
    </source>
</evidence>
<evidence type="ECO:0000256" key="3">
    <source>
        <dbReference type="ARBA" id="ARBA00022630"/>
    </source>
</evidence>
<protein>
    <recommendedName>
        <fullName evidence="6">Glycerol-3-phosphate dehydrogenase</fullName>
        <ecNumber evidence="6">1.1.5.3</ecNumber>
    </recommendedName>
</protein>
<evidence type="ECO:0000256" key="1">
    <source>
        <dbReference type="ARBA" id="ARBA00001974"/>
    </source>
</evidence>
<dbReference type="Pfam" id="PF16901">
    <property type="entry name" value="DAO_C"/>
    <property type="match status" value="1"/>
</dbReference>
<organism evidence="10 11">
    <name type="scientific">Chondromyces crocatus</name>
    <dbReference type="NCBI Taxonomy" id="52"/>
    <lineage>
        <taxon>Bacteria</taxon>
        <taxon>Pseudomonadati</taxon>
        <taxon>Myxococcota</taxon>
        <taxon>Polyangia</taxon>
        <taxon>Polyangiales</taxon>
        <taxon>Polyangiaceae</taxon>
        <taxon>Chondromyces</taxon>
    </lineage>
</organism>
<evidence type="ECO:0000256" key="4">
    <source>
        <dbReference type="ARBA" id="ARBA00022827"/>
    </source>
</evidence>
<keyword evidence="5 6" id="KW-0560">Oxidoreductase</keyword>
<evidence type="ECO:0000256" key="6">
    <source>
        <dbReference type="RuleBase" id="RU361217"/>
    </source>
</evidence>
<dbReference type="PANTHER" id="PTHR11985:SF15">
    <property type="entry name" value="GLYCEROL-3-PHOSPHATE DEHYDROGENASE, MITOCHONDRIAL"/>
    <property type="match status" value="1"/>
</dbReference>
<dbReference type="InterPro" id="IPR036188">
    <property type="entry name" value="FAD/NAD-bd_sf"/>
</dbReference>
<dbReference type="KEGG" id="ccro:CMC5_003480"/>
<dbReference type="GO" id="GO:0009331">
    <property type="term" value="C:glycerol-3-phosphate dehydrogenase (FAD) complex"/>
    <property type="evidence" value="ECO:0007669"/>
    <property type="project" value="UniProtKB-UniRule"/>
</dbReference>
<dbReference type="EMBL" id="CP012159">
    <property type="protein sequence ID" value="AKT36234.1"/>
    <property type="molecule type" value="Genomic_DNA"/>
</dbReference>
<evidence type="ECO:0000256" key="2">
    <source>
        <dbReference type="ARBA" id="ARBA00007330"/>
    </source>
</evidence>
<evidence type="ECO:0000259" key="8">
    <source>
        <dbReference type="Pfam" id="PF01266"/>
    </source>
</evidence>
<keyword evidence="11" id="KW-1185">Reference proteome</keyword>
<comment type="catalytic activity">
    <reaction evidence="6">
        <text>a quinone + sn-glycerol 3-phosphate = dihydroxyacetone phosphate + a quinol</text>
        <dbReference type="Rhea" id="RHEA:18977"/>
        <dbReference type="ChEBI" id="CHEBI:24646"/>
        <dbReference type="ChEBI" id="CHEBI:57597"/>
        <dbReference type="ChEBI" id="CHEBI:57642"/>
        <dbReference type="ChEBI" id="CHEBI:132124"/>
        <dbReference type="EC" id="1.1.5.3"/>
    </reaction>
</comment>